<dbReference type="AlphaFoldDB" id="A0A7G9Z7K6"/>
<evidence type="ECO:0000313" key="1">
    <source>
        <dbReference type="EMBL" id="QNO56240.1"/>
    </source>
</evidence>
<gene>
    <name evidence="1" type="ORF">BCGBNPPC_00024</name>
</gene>
<accession>A0A7G9Z7K6</accession>
<reference evidence="1" key="1">
    <citation type="submission" date="2020-06" db="EMBL/GenBank/DDBJ databases">
        <title>Unique genomic features of the anaerobic methanotrophic archaea.</title>
        <authorList>
            <person name="Chadwick G.L."/>
            <person name="Skennerton C.T."/>
            <person name="Laso-Perez R."/>
            <person name="Leu A.O."/>
            <person name="Speth D.R."/>
            <person name="Yu H."/>
            <person name="Morgan-Lang C."/>
            <person name="Hatzenpichler R."/>
            <person name="Goudeau D."/>
            <person name="Malmstrom R."/>
            <person name="Brazelton W.J."/>
            <person name="Woyke T."/>
            <person name="Hallam S.J."/>
            <person name="Tyson G.W."/>
            <person name="Wegener G."/>
            <person name="Boetius A."/>
            <person name="Orphan V."/>
        </authorList>
    </citation>
    <scope>NUCLEOTIDE SEQUENCE</scope>
</reference>
<organism evidence="1">
    <name type="scientific">Candidatus Methanophaga sp. ANME-1 ERB7</name>
    <dbReference type="NCBI Taxonomy" id="2759913"/>
    <lineage>
        <taxon>Archaea</taxon>
        <taxon>Methanobacteriati</taxon>
        <taxon>Methanobacteriota</taxon>
        <taxon>Stenosarchaea group</taxon>
        <taxon>Methanomicrobia</taxon>
        <taxon>Candidatus Methanophagales</taxon>
        <taxon>Candidatus Methanophagaceae</taxon>
        <taxon>Candidatus Methanophaga</taxon>
    </lineage>
</organism>
<sequence>MNTKIIALVLVIVLMLGADMASALTKEENVFKKFT</sequence>
<proteinExistence type="predicted"/>
<name>A0A7G9Z7K6_9EURY</name>
<protein>
    <submittedName>
        <fullName evidence="1">Uncharacterized protein</fullName>
    </submittedName>
</protein>
<dbReference type="EMBL" id="MT631650">
    <property type="protein sequence ID" value="QNO56240.1"/>
    <property type="molecule type" value="Genomic_DNA"/>
</dbReference>